<dbReference type="OrthoDB" id="3169239at2"/>
<organism evidence="4 5">
    <name type="scientific">Mycobacteroides franklinii</name>
    <dbReference type="NCBI Taxonomy" id="948102"/>
    <lineage>
        <taxon>Bacteria</taxon>
        <taxon>Bacillati</taxon>
        <taxon>Actinomycetota</taxon>
        <taxon>Actinomycetes</taxon>
        <taxon>Mycobacteriales</taxon>
        <taxon>Mycobacteriaceae</taxon>
        <taxon>Mycobacteroides</taxon>
    </lineage>
</organism>
<dbReference type="GeneID" id="57166216"/>
<accession>A0A1S1LBP9</accession>
<dbReference type="PANTHER" id="PTHR43476:SF4">
    <property type="entry name" value="BLR0106 PROTEIN"/>
    <property type="match status" value="1"/>
</dbReference>
<dbReference type="EMBL" id="MLIK01000004">
    <property type="protein sequence ID" value="OHU31469.1"/>
    <property type="molecule type" value="Genomic_DNA"/>
</dbReference>
<dbReference type="STRING" id="948102.BKG76_05330"/>
<keyword evidence="1" id="KW-0560">Oxidoreductase</keyword>
<dbReference type="GO" id="GO:0071949">
    <property type="term" value="F:FAD binding"/>
    <property type="evidence" value="ECO:0007669"/>
    <property type="project" value="InterPro"/>
</dbReference>
<dbReference type="SUPFAM" id="SSF51905">
    <property type="entry name" value="FAD/NAD(P)-binding domain"/>
    <property type="match status" value="1"/>
</dbReference>
<keyword evidence="2" id="KW-0520">NAD</keyword>
<feature type="domain" description="FAD-binding" evidence="3">
    <location>
        <begin position="119"/>
        <end position="326"/>
    </location>
</feature>
<dbReference type="InterPro" id="IPR050631">
    <property type="entry name" value="PheA/TfdB_FAD_monoxygenase"/>
</dbReference>
<sequence>MKLSRIAILGGGPGGLFAGRLLKIRHPHAEVDVYEQNSPDETFGFGVGLPAGAQRNLSTADPDTVETIEKVGRRHDAAMSTGTHTVRFADFSTIAIGRSELLRVLRDQAAKVGVRLHFGDRVLADKVDADLIVAADGVSSATRERYASEFGADVRTSSGLYLWCGTDFALEHAVFEPRTTSAGTFVVHAYPYANDASTFLIETDENTWRTAGLDSVSSFDEPQDSDERSLTYLQEVFSEVLGGRSLVGNRTRWLRFRTVRCKTWHHQNVVLLGDAAHTAHYSIGSGTKLAMEDAIALDLSLARATSLPEALRDYVDSRRRHVSDLQDVARRSELWWETFPERIDMPIERLMLAYMTRAGKVSLDRFLTSTPEIARRALAQYADTATHNVSHADTCDWVLGRPLHHRAMHSPTRRFGCGPQFTDVDAFFSIDARQEPNIGTVAALALSVSSGGLWADNRRDYIHRAGLDSRGAVWLHGSDERADVLDRLEIGDDIRRQTTKMVAVSAPSSLRADLVAALASGRIDVAIETSERGNHPLIAHRLRL</sequence>
<dbReference type="AlphaFoldDB" id="A0A1S1LBP9"/>
<evidence type="ECO:0000313" key="5">
    <source>
        <dbReference type="Proteomes" id="UP000179616"/>
    </source>
</evidence>
<proteinExistence type="predicted"/>
<dbReference type="Gene3D" id="3.50.50.60">
    <property type="entry name" value="FAD/NAD(P)-binding domain"/>
    <property type="match status" value="1"/>
</dbReference>
<dbReference type="Pfam" id="PF01494">
    <property type="entry name" value="FAD_binding_3"/>
    <property type="match status" value="1"/>
</dbReference>
<dbReference type="Gene3D" id="3.30.9.20">
    <property type="match status" value="1"/>
</dbReference>
<dbReference type="PRINTS" id="PR00420">
    <property type="entry name" value="RNGMNOXGNASE"/>
</dbReference>
<dbReference type="InterPro" id="IPR002938">
    <property type="entry name" value="FAD-bd"/>
</dbReference>
<dbReference type="GO" id="GO:0016491">
    <property type="term" value="F:oxidoreductase activity"/>
    <property type="evidence" value="ECO:0007669"/>
    <property type="project" value="UniProtKB-KW"/>
</dbReference>
<dbReference type="InterPro" id="IPR036188">
    <property type="entry name" value="FAD/NAD-bd_sf"/>
</dbReference>
<reference evidence="4 5" key="1">
    <citation type="submission" date="2016-10" db="EMBL/GenBank/DDBJ databases">
        <title>Evaluation of Human, Veterinary and Environmental Mycobacterium chelonae Isolates by Core Genome Phylogenomic Analysis, Targeted Gene Comparison, and Anti-microbial Susceptibility Patterns: A Tale of Mistaken Identities.</title>
        <authorList>
            <person name="Fogelson S.B."/>
            <person name="Camus A.C."/>
            <person name="Lorenz W."/>
            <person name="Vasireddy R."/>
            <person name="Vasireddy S."/>
            <person name="Smith T."/>
            <person name="Brown-Elliott B.A."/>
            <person name="Wallace R.J.Jr."/>
            <person name="Hasan N.A."/>
            <person name="Reischl U."/>
            <person name="Sanchez S."/>
        </authorList>
    </citation>
    <scope>NUCLEOTIDE SEQUENCE [LARGE SCALE GENOMIC DNA]</scope>
    <source>
        <strain evidence="4 5">1559</strain>
    </source>
</reference>
<evidence type="ECO:0000259" key="3">
    <source>
        <dbReference type="Pfam" id="PF01494"/>
    </source>
</evidence>
<name>A0A1S1LBP9_9MYCO</name>
<evidence type="ECO:0000313" key="4">
    <source>
        <dbReference type="EMBL" id="OHU31469.1"/>
    </source>
</evidence>
<dbReference type="Proteomes" id="UP000179616">
    <property type="component" value="Unassembled WGS sequence"/>
</dbReference>
<dbReference type="PANTHER" id="PTHR43476">
    <property type="entry name" value="3-(3-HYDROXY-PHENYL)PROPIONATE/3-HYDROXYCINNAMIC ACID HYDROXYLASE"/>
    <property type="match status" value="1"/>
</dbReference>
<gene>
    <name evidence="4" type="ORF">BKG76_05330</name>
</gene>
<evidence type="ECO:0000256" key="1">
    <source>
        <dbReference type="ARBA" id="ARBA00023002"/>
    </source>
</evidence>
<dbReference type="RefSeq" id="WP_070936889.1">
    <property type="nucleotide sequence ID" value="NZ_MLIK01000004.1"/>
</dbReference>
<comment type="caution">
    <text evidence="4">The sequence shown here is derived from an EMBL/GenBank/DDBJ whole genome shotgun (WGS) entry which is preliminary data.</text>
</comment>
<protein>
    <recommendedName>
        <fullName evidence="3">FAD-binding domain-containing protein</fullName>
    </recommendedName>
</protein>
<evidence type="ECO:0000256" key="2">
    <source>
        <dbReference type="ARBA" id="ARBA00023027"/>
    </source>
</evidence>